<name>A0A3R8Q9J9_9PSEU</name>
<evidence type="ECO:0000313" key="6">
    <source>
        <dbReference type="Proteomes" id="UP000274515"/>
    </source>
</evidence>
<keyword evidence="6" id="KW-1185">Reference proteome</keyword>
<feature type="domain" description="Fe/B12 periplasmic-binding" evidence="4">
    <location>
        <begin position="63"/>
        <end position="311"/>
    </location>
</feature>
<dbReference type="PANTHER" id="PTHR30535:SF34">
    <property type="entry name" value="MOLYBDATE-BINDING PROTEIN MOLA"/>
    <property type="match status" value="1"/>
</dbReference>
<dbReference type="InterPro" id="IPR050902">
    <property type="entry name" value="ABC_Transporter_SBP"/>
</dbReference>
<dbReference type="AlphaFoldDB" id="A0A3R8Q9J9"/>
<feature type="chain" id="PRO_5018720242" evidence="3">
    <location>
        <begin position="26"/>
        <end position="313"/>
    </location>
</feature>
<reference evidence="5 6" key="1">
    <citation type="submission" date="2018-11" db="EMBL/GenBank/DDBJ databases">
        <title>Saccharopolyspora rhizosphaerae sp. nov., an actinomycete isolated from rhizosphere soil in Thailand.</title>
        <authorList>
            <person name="Intra B."/>
            <person name="Euanorasetr J."/>
            <person name="Take A."/>
            <person name="Inahashi Y."/>
            <person name="Mori M."/>
            <person name="Panbangred W."/>
            <person name="Matsumoto A."/>
        </authorList>
    </citation>
    <scope>NUCLEOTIDE SEQUENCE [LARGE SCALE GENOMIC DNA]</scope>
    <source>
        <strain evidence="5 6">H219</strain>
    </source>
</reference>
<gene>
    <name evidence="5" type="ORF">EIL87_13170</name>
</gene>
<dbReference type="Pfam" id="PF01497">
    <property type="entry name" value="Peripla_BP_2"/>
    <property type="match status" value="1"/>
</dbReference>
<dbReference type="GO" id="GO:0071281">
    <property type="term" value="P:cellular response to iron ion"/>
    <property type="evidence" value="ECO:0007669"/>
    <property type="project" value="TreeGrafter"/>
</dbReference>
<dbReference type="OrthoDB" id="6495095at2"/>
<evidence type="ECO:0000256" key="1">
    <source>
        <dbReference type="ARBA" id="ARBA00008814"/>
    </source>
</evidence>
<feature type="signal peptide" evidence="3">
    <location>
        <begin position="1"/>
        <end position="25"/>
    </location>
</feature>
<evidence type="ECO:0000256" key="2">
    <source>
        <dbReference type="ARBA" id="ARBA00022729"/>
    </source>
</evidence>
<dbReference type="EMBL" id="RSAA01000014">
    <property type="protein sequence ID" value="RRO16024.1"/>
    <property type="molecule type" value="Genomic_DNA"/>
</dbReference>
<dbReference type="RefSeq" id="WP_125090714.1">
    <property type="nucleotide sequence ID" value="NZ_RSAA01000014.1"/>
</dbReference>
<keyword evidence="2 3" id="KW-0732">Signal</keyword>
<evidence type="ECO:0000313" key="5">
    <source>
        <dbReference type="EMBL" id="RRO16024.1"/>
    </source>
</evidence>
<dbReference type="PROSITE" id="PS50983">
    <property type="entry name" value="FE_B12_PBP"/>
    <property type="match status" value="1"/>
</dbReference>
<comment type="similarity">
    <text evidence="1">Belongs to the bacterial solute-binding protein 8 family.</text>
</comment>
<dbReference type="Gene3D" id="3.40.50.1980">
    <property type="entry name" value="Nitrogenase molybdenum iron protein domain"/>
    <property type="match status" value="2"/>
</dbReference>
<protein>
    <submittedName>
        <fullName evidence="5">ABC transporter substrate-binding protein</fullName>
    </submittedName>
</protein>
<dbReference type="InterPro" id="IPR002491">
    <property type="entry name" value="ABC_transptr_periplasmic_BD"/>
</dbReference>
<dbReference type="InterPro" id="IPR054828">
    <property type="entry name" value="Vit_B12_bind_prot"/>
</dbReference>
<organism evidence="5 6">
    <name type="scientific">Saccharopolyspora rhizosphaerae</name>
    <dbReference type="NCBI Taxonomy" id="2492662"/>
    <lineage>
        <taxon>Bacteria</taxon>
        <taxon>Bacillati</taxon>
        <taxon>Actinomycetota</taxon>
        <taxon>Actinomycetes</taxon>
        <taxon>Pseudonocardiales</taxon>
        <taxon>Pseudonocardiaceae</taxon>
        <taxon>Saccharopolyspora</taxon>
    </lineage>
</organism>
<comment type="caution">
    <text evidence="5">The sequence shown here is derived from an EMBL/GenBank/DDBJ whole genome shotgun (WGS) entry which is preliminary data.</text>
</comment>
<dbReference type="PANTHER" id="PTHR30535">
    <property type="entry name" value="VITAMIN B12-BINDING PROTEIN"/>
    <property type="match status" value="1"/>
</dbReference>
<evidence type="ECO:0000259" key="4">
    <source>
        <dbReference type="PROSITE" id="PS50983"/>
    </source>
</evidence>
<dbReference type="SUPFAM" id="SSF53807">
    <property type="entry name" value="Helical backbone' metal receptor"/>
    <property type="match status" value="1"/>
</dbReference>
<dbReference type="PROSITE" id="PS51257">
    <property type="entry name" value="PROKAR_LIPOPROTEIN"/>
    <property type="match status" value="1"/>
</dbReference>
<evidence type="ECO:0000256" key="3">
    <source>
        <dbReference type="SAM" id="SignalP"/>
    </source>
</evidence>
<dbReference type="CDD" id="cd01143">
    <property type="entry name" value="YvrC"/>
    <property type="match status" value="1"/>
</dbReference>
<dbReference type="Proteomes" id="UP000274515">
    <property type="component" value="Unassembled WGS sequence"/>
</dbReference>
<accession>A0A3R8Q9J9</accession>
<proteinExistence type="inferred from homology"/>
<sequence>MTGYRRLAALMMAAFALLTMVTACATRQPSPVPEVPDDPASAFPAKVSLPGGEPVTLLQQPKRIVSLSPSATETLFALGAGDQVVAVDQFSNHPPNAPRTELTGFTSDAAAVASKEPDLVIAPDNATQLAEGLRVVDVPVLLTPSAASLEDAYQQIQVLGRATGHGNQARAMVQKMRTTIADIVARTPKPPQPITYFHEVSPDLYTATSQSFVGNVYSLFGMVNIADPAGGPFPQLSQEHVVQANPNLIFAADTKCCGVNAEAIAARPGWGDIDAVRRNNVVELDDDVASRWGPRVVDLVRAISEAVGKAQRG</sequence>
<dbReference type="NCBIfam" id="NF038402">
    <property type="entry name" value="TroA_like"/>
    <property type="match status" value="1"/>
</dbReference>